<sequence length="40" mass="4845">LEFYASNLFIWTVRLESITFVKARDQFWVFIFFLDPGRNG</sequence>
<feature type="non-terminal residue" evidence="1">
    <location>
        <position position="1"/>
    </location>
</feature>
<reference evidence="1" key="1">
    <citation type="submission" date="2014-05" db="EMBL/GenBank/DDBJ databases">
        <authorList>
            <person name="Chronopoulou M."/>
        </authorList>
    </citation>
    <scope>NUCLEOTIDE SEQUENCE</scope>
    <source>
        <tissue evidence="1">Whole organism</tissue>
    </source>
</reference>
<protein>
    <submittedName>
        <fullName evidence="1">Uncharacterized protein</fullName>
    </submittedName>
</protein>
<proteinExistence type="predicted"/>
<dbReference type="EMBL" id="HACA01007714">
    <property type="protein sequence ID" value="CDW25075.1"/>
    <property type="molecule type" value="Transcribed_RNA"/>
</dbReference>
<name>A0A0K2TGU9_LEPSM</name>
<organism evidence="1">
    <name type="scientific">Lepeophtheirus salmonis</name>
    <name type="common">Salmon louse</name>
    <name type="synonym">Caligus salmonis</name>
    <dbReference type="NCBI Taxonomy" id="72036"/>
    <lineage>
        <taxon>Eukaryota</taxon>
        <taxon>Metazoa</taxon>
        <taxon>Ecdysozoa</taxon>
        <taxon>Arthropoda</taxon>
        <taxon>Crustacea</taxon>
        <taxon>Multicrustacea</taxon>
        <taxon>Hexanauplia</taxon>
        <taxon>Copepoda</taxon>
        <taxon>Siphonostomatoida</taxon>
        <taxon>Caligidae</taxon>
        <taxon>Lepeophtheirus</taxon>
    </lineage>
</organism>
<accession>A0A0K2TGU9</accession>
<dbReference type="AlphaFoldDB" id="A0A0K2TGU9"/>
<evidence type="ECO:0000313" key="1">
    <source>
        <dbReference type="EMBL" id="CDW25075.1"/>
    </source>
</evidence>